<proteinExistence type="predicted"/>
<evidence type="ECO:0000313" key="2">
    <source>
        <dbReference type="Proteomes" id="UP001175271"/>
    </source>
</evidence>
<organism evidence="1 2">
    <name type="scientific">Steinernema hermaphroditum</name>
    <dbReference type="NCBI Taxonomy" id="289476"/>
    <lineage>
        <taxon>Eukaryota</taxon>
        <taxon>Metazoa</taxon>
        <taxon>Ecdysozoa</taxon>
        <taxon>Nematoda</taxon>
        <taxon>Chromadorea</taxon>
        <taxon>Rhabditida</taxon>
        <taxon>Tylenchina</taxon>
        <taxon>Panagrolaimomorpha</taxon>
        <taxon>Strongyloidoidea</taxon>
        <taxon>Steinernematidae</taxon>
        <taxon>Steinernema</taxon>
    </lineage>
</organism>
<name>A0AA39I8K8_9BILA</name>
<keyword evidence="2" id="KW-1185">Reference proteome</keyword>
<dbReference type="EMBL" id="JAUCMV010000002">
    <property type="protein sequence ID" value="KAK0418724.1"/>
    <property type="molecule type" value="Genomic_DNA"/>
</dbReference>
<sequence>MCVPIVFLEHLGILNELQEGMANRRNKKKPNKKPPGDALANQLEKIEVRKSPERELNYEETSMTASFTRKRENHVMQVNCKFRSTCKLEKTICVGIPSTSTVCVHQHCYAAVPKVAAPPPSPPRVDKVTIVNKVKMKYGKQSFK</sequence>
<evidence type="ECO:0000313" key="1">
    <source>
        <dbReference type="EMBL" id="KAK0418724.1"/>
    </source>
</evidence>
<reference evidence="1" key="1">
    <citation type="submission" date="2023-06" db="EMBL/GenBank/DDBJ databases">
        <title>Genomic analysis of the entomopathogenic nematode Steinernema hermaphroditum.</title>
        <authorList>
            <person name="Schwarz E.M."/>
            <person name="Heppert J.K."/>
            <person name="Baniya A."/>
            <person name="Schwartz H.T."/>
            <person name="Tan C.-H."/>
            <person name="Antoshechkin I."/>
            <person name="Sternberg P.W."/>
            <person name="Goodrich-Blair H."/>
            <person name="Dillman A.R."/>
        </authorList>
    </citation>
    <scope>NUCLEOTIDE SEQUENCE</scope>
    <source>
        <strain evidence="1">PS9179</strain>
        <tissue evidence="1">Whole animal</tissue>
    </source>
</reference>
<protein>
    <submittedName>
        <fullName evidence="1">Uncharacterized protein</fullName>
    </submittedName>
</protein>
<gene>
    <name evidence="1" type="ORF">QR680_013736</name>
</gene>
<comment type="caution">
    <text evidence="1">The sequence shown here is derived from an EMBL/GenBank/DDBJ whole genome shotgun (WGS) entry which is preliminary data.</text>
</comment>
<accession>A0AA39I8K8</accession>
<dbReference type="Proteomes" id="UP001175271">
    <property type="component" value="Unassembled WGS sequence"/>
</dbReference>
<dbReference type="AlphaFoldDB" id="A0AA39I8K8"/>